<dbReference type="GO" id="GO:0016788">
    <property type="term" value="F:hydrolase activity, acting on ester bonds"/>
    <property type="evidence" value="ECO:0007669"/>
    <property type="project" value="InterPro"/>
</dbReference>
<dbReference type="SUPFAM" id="SSF52266">
    <property type="entry name" value="SGNH hydrolase"/>
    <property type="match status" value="1"/>
</dbReference>
<proteinExistence type="predicted"/>
<dbReference type="Gene3D" id="3.40.50.1110">
    <property type="entry name" value="SGNH hydrolase"/>
    <property type="match status" value="1"/>
</dbReference>
<dbReference type="CDD" id="cd01823">
    <property type="entry name" value="SEST_like"/>
    <property type="match status" value="1"/>
</dbReference>
<dbReference type="RefSeq" id="XP_058306077.1">
    <property type="nucleotide sequence ID" value="XM_058456089.1"/>
</dbReference>
<dbReference type="InterPro" id="IPR037460">
    <property type="entry name" value="SEST-like"/>
</dbReference>
<dbReference type="InterPro" id="IPR013830">
    <property type="entry name" value="SGNH_hydro"/>
</dbReference>
<dbReference type="InterPro" id="IPR036514">
    <property type="entry name" value="SGNH_hydro_sf"/>
</dbReference>
<dbReference type="AlphaFoldDB" id="A0A9W9JFS5"/>
<dbReference type="PANTHER" id="PTHR37981:SF1">
    <property type="entry name" value="SGNH HYDROLASE-TYPE ESTERASE DOMAIN-CONTAINING PROTEIN"/>
    <property type="match status" value="1"/>
</dbReference>
<name>A0A9W9JFS5_9EURO</name>
<gene>
    <name evidence="2" type="ORF">N7498_009027</name>
</gene>
<dbReference type="PANTHER" id="PTHR37981">
    <property type="entry name" value="LIPASE 2"/>
    <property type="match status" value="1"/>
</dbReference>
<evidence type="ECO:0000313" key="2">
    <source>
        <dbReference type="EMBL" id="KAJ5195589.1"/>
    </source>
</evidence>
<dbReference type="OrthoDB" id="21678at2759"/>
<organism evidence="2 3">
    <name type="scientific">Penicillium cinerascens</name>
    <dbReference type="NCBI Taxonomy" id="70096"/>
    <lineage>
        <taxon>Eukaryota</taxon>
        <taxon>Fungi</taxon>
        <taxon>Dikarya</taxon>
        <taxon>Ascomycota</taxon>
        <taxon>Pezizomycotina</taxon>
        <taxon>Eurotiomycetes</taxon>
        <taxon>Eurotiomycetidae</taxon>
        <taxon>Eurotiales</taxon>
        <taxon>Aspergillaceae</taxon>
        <taxon>Penicillium</taxon>
    </lineage>
</organism>
<dbReference type="GO" id="GO:0006629">
    <property type="term" value="P:lipid metabolic process"/>
    <property type="evidence" value="ECO:0007669"/>
    <property type="project" value="TreeGrafter"/>
</dbReference>
<comment type="caution">
    <text evidence="2">The sequence shown here is derived from an EMBL/GenBank/DDBJ whole genome shotgun (WGS) entry which is preliminary data.</text>
</comment>
<dbReference type="Pfam" id="PF13472">
    <property type="entry name" value="Lipase_GDSL_2"/>
    <property type="match status" value="1"/>
</dbReference>
<sequence length="286" mass="30684">MMEPGNRKLRIASLGSSFAAGPGIPPQIGPRAAMRSGQNYPHLLAQQLNAELTDLTVSGATLLNITVDQQTAPFARETFPTQLSNLPDDADIITVTAGGNDINYIGGMLSDAWAATIPGAITNTLIRGLRALRSAVVSQSPAQTSDPLSPSELADRLGGVLDEIHKRAPKARIFLVEYLAVLGPDTRPGQDIAFNHERLEHHRGVASTLHNAYSLVAESRCDWCERVPVHELSLGHALGSKEPWVGGFDLSSVIRRGPILHPNLDGMNAVAGLLLERVQKDVSYKS</sequence>
<dbReference type="Proteomes" id="UP001150904">
    <property type="component" value="Unassembled WGS sequence"/>
</dbReference>
<keyword evidence="3" id="KW-1185">Reference proteome</keyword>
<feature type="domain" description="SGNH hydrolase-type esterase" evidence="1">
    <location>
        <begin position="14"/>
        <end position="267"/>
    </location>
</feature>
<protein>
    <recommendedName>
        <fullName evidence="1">SGNH hydrolase-type esterase domain-containing protein</fullName>
    </recommendedName>
</protein>
<reference evidence="2" key="2">
    <citation type="journal article" date="2023" name="IMA Fungus">
        <title>Comparative genomic study of the Penicillium genus elucidates a diverse pangenome and 15 lateral gene transfer events.</title>
        <authorList>
            <person name="Petersen C."/>
            <person name="Sorensen T."/>
            <person name="Nielsen M.R."/>
            <person name="Sondergaard T.E."/>
            <person name="Sorensen J.L."/>
            <person name="Fitzpatrick D.A."/>
            <person name="Frisvad J.C."/>
            <person name="Nielsen K.L."/>
        </authorList>
    </citation>
    <scope>NUCLEOTIDE SEQUENCE</scope>
    <source>
        <strain evidence="2">IBT 15544</strain>
    </source>
</reference>
<dbReference type="GeneID" id="83183390"/>
<accession>A0A9W9JFS5</accession>
<evidence type="ECO:0000259" key="1">
    <source>
        <dbReference type="Pfam" id="PF13472"/>
    </source>
</evidence>
<dbReference type="EMBL" id="JAPQKR010000015">
    <property type="protein sequence ID" value="KAJ5195589.1"/>
    <property type="molecule type" value="Genomic_DNA"/>
</dbReference>
<reference evidence="2" key="1">
    <citation type="submission" date="2022-12" db="EMBL/GenBank/DDBJ databases">
        <authorList>
            <person name="Petersen C."/>
        </authorList>
    </citation>
    <scope>NUCLEOTIDE SEQUENCE</scope>
    <source>
        <strain evidence="2">IBT 15544</strain>
    </source>
</reference>
<evidence type="ECO:0000313" key="3">
    <source>
        <dbReference type="Proteomes" id="UP001150904"/>
    </source>
</evidence>